<dbReference type="EMBL" id="KU377538">
    <property type="protein sequence ID" value="ANS70911.1"/>
    <property type="molecule type" value="Genomic_DNA"/>
</dbReference>
<evidence type="ECO:0000313" key="1">
    <source>
        <dbReference type="EMBL" id="ANS70911.1"/>
    </source>
</evidence>
<proteinExistence type="predicted"/>
<protein>
    <recommendedName>
        <fullName evidence="2">Endonuclease/exonuclease/phosphatase domain-containing protein</fullName>
    </recommendedName>
</protein>
<organismHost>
    <name type="scientific">Lepidoptera</name>
    <name type="common">moths &amp; butterflies</name>
    <dbReference type="NCBI Taxonomy" id="7088"/>
</organismHost>
<evidence type="ECO:0008006" key="2">
    <source>
        <dbReference type="Google" id="ProtNLM"/>
    </source>
</evidence>
<reference evidence="1" key="1">
    <citation type="journal article" date="2016" name="J. Invertebr. Pathol.">
        <title>An alphabaculovirus isolated from dead Lymantria dispar larvae shows high genetic similarity to baculovirus previously isolated from Lymantria monacha - An example of adaptation to a new host.</title>
        <authorList>
            <person name="Rabalski L."/>
            <person name="Krejmer-Rabalska M."/>
            <person name="Skrzecz I."/>
            <person name="Wasag B."/>
            <person name="Szewczyk B."/>
        </authorList>
    </citation>
    <scope>NUCLEOTIDE SEQUENCE</scope>
    <source>
        <strain evidence="1">BNP</strain>
    </source>
</reference>
<dbReference type="InterPro" id="IPR036691">
    <property type="entry name" value="Endo/exonu/phosph_ase_sf"/>
</dbReference>
<sequence>MSSQGQLIKFANCDINTISDGDEFKDYLKSLRAQEVDVITLQNVTTAVCRLRLTECLDVGEGYTLYYCGKRSQRSVKYYKVGVLLNNAFKNDVKLKLINSRMLLISFKLNNGQIVSVVSFNIPKKIGKNDMSFWFDFDKLFKIIGDEQLILFGGEFYATLGVDNYGYEEQHGGHGCGNCRNNNGENLLSSALMFKLCIVNTFFQQQLHNAGHILVRDHQLKHITKFTEREYSSSSSINCKLILMEISMLSVNQQEQIQQQQQQRQNFANLMSELVDVTLEENLEEYITAVQEYLPIFTSIIKQ</sequence>
<organism evidence="1">
    <name type="scientific">Lymantria dispar multicapsid nuclear polyhedrosis virus</name>
    <name type="common">LdMNPV</name>
    <dbReference type="NCBI Taxonomy" id="10449"/>
    <lineage>
        <taxon>Viruses</taxon>
        <taxon>Viruses incertae sedis</taxon>
        <taxon>Naldaviricetes</taxon>
        <taxon>Lefavirales</taxon>
        <taxon>Baculoviridae</taxon>
        <taxon>Alphabaculovirus</taxon>
        <taxon>Alphabaculovirus lydisparis</taxon>
    </lineage>
</organism>
<accession>A0A1B1MQP9</accession>
<name>A0A1B1MQP9_NPVLD</name>
<dbReference type="Gene3D" id="3.60.10.10">
    <property type="entry name" value="Endonuclease/exonuclease/phosphatase"/>
    <property type="match status" value="1"/>
</dbReference>